<keyword evidence="2" id="KW-0472">Membrane</keyword>
<keyword evidence="4" id="KW-1185">Reference proteome</keyword>
<protein>
    <submittedName>
        <fullName evidence="3">Uncharacterized protein</fullName>
    </submittedName>
</protein>
<feature type="compositionally biased region" description="Low complexity" evidence="1">
    <location>
        <begin position="50"/>
        <end position="65"/>
    </location>
</feature>
<feature type="transmembrane region" description="Helical" evidence="2">
    <location>
        <begin position="7"/>
        <end position="27"/>
    </location>
</feature>
<sequence>MKCRKVYCFFLLYYLSSPFTPLSFVLVCPSMLSQPASVATGVTRDRVSTSKRSSSLRSYASGSQRSKPRTQVSHWSTSSHSIVDGLTDLQAAMLEESVKHLELEEMKRQIVEDSNVEDEYQRLDSKARETLERKEEFLRDQERSRRQLDKEARVAHETRVALTKQIVMQRRLKEKQIELERASLITTFLKEQEDNLASSQPLSNCEYDLGLQIRSSGAHTSPDSMLQHINPREGGIPHHSTPQGIQSNIISSTNPSQPPPNQPADTSKP</sequence>
<proteinExistence type="predicted"/>
<evidence type="ECO:0000256" key="1">
    <source>
        <dbReference type="SAM" id="MobiDB-lite"/>
    </source>
</evidence>
<feature type="region of interest" description="Disordered" evidence="1">
    <location>
        <begin position="215"/>
        <end position="269"/>
    </location>
</feature>
<evidence type="ECO:0000313" key="4">
    <source>
        <dbReference type="Proteomes" id="UP000693946"/>
    </source>
</evidence>
<comment type="caution">
    <text evidence="3">The sequence shown here is derived from an EMBL/GenBank/DDBJ whole genome shotgun (WGS) entry which is preliminary data.</text>
</comment>
<dbReference type="EMBL" id="JAGKHQ010000013">
    <property type="protein sequence ID" value="KAG7500236.1"/>
    <property type="molecule type" value="Genomic_DNA"/>
</dbReference>
<dbReference type="Proteomes" id="UP000693946">
    <property type="component" value="Linkage Group LG20"/>
</dbReference>
<gene>
    <name evidence="3" type="ORF">JOB18_012395</name>
</gene>
<feature type="compositionally biased region" description="Polar residues" evidence="1">
    <location>
        <begin position="215"/>
        <end position="224"/>
    </location>
</feature>
<evidence type="ECO:0000256" key="2">
    <source>
        <dbReference type="SAM" id="Phobius"/>
    </source>
</evidence>
<dbReference type="AlphaFoldDB" id="A0AAV6R8J2"/>
<reference evidence="3 4" key="1">
    <citation type="journal article" date="2021" name="Sci. Rep.">
        <title>Chromosome anchoring in Senegalese sole (Solea senegalensis) reveals sex-associated markers and genome rearrangements in flatfish.</title>
        <authorList>
            <person name="Guerrero-Cozar I."/>
            <person name="Gomez-Garrido J."/>
            <person name="Berbel C."/>
            <person name="Martinez-Blanch J.F."/>
            <person name="Alioto T."/>
            <person name="Claros M.G."/>
            <person name="Gagnaire P.A."/>
            <person name="Manchado M."/>
        </authorList>
    </citation>
    <scope>NUCLEOTIDE SEQUENCE [LARGE SCALE GENOMIC DNA]</scope>
    <source>
        <strain evidence="3">Sse05_10M</strain>
    </source>
</reference>
<evidence type="ECO:0000313" key="3">
    <source>
        <dbReference type="EMBL" id="KAG7500236.1"/>
    </source>
</evidence>
<organism evidence="3 4">
    <name type="scientific">Solea senegalensis</name>
    <name type="common">Senegalese sole</name>
    <dbReference type="NCBI Taxonomy" id="28829"/>
    <lineage>
        <taxon>Eukaryota</taxon>
        <taxon>Metazoa</taxon>
        <taxon>Chordata</taxon>
        <taxon>Craniata</taxon>
        <taxon>Vertebrata</taxon>
        <taxon>Euteleostomi</taxon>
        <taxon>Actinopterygii</taxon>
        <taxon>Neopterygii</taxon>
        <taxon>Teleostei</taxon>
        <taxon>Neoteleostei</taxon>
        <taxon>Acanthomorphata</taxon>
        <taxon>Carangaria</taxon>
        <taxon>Pleuronectiformes</taxon>
        <taxon>Pleuronectoidei</taxon>
        <taxon>Soleidae</taxon>
        <taxon>Solea</taxon>
    </lineage>
</organism>
<keyword evidence="2" id="KW-1133">Transmembrane helix</keyword>
<keyword evidence="2" id="KW-0812">Transmembrane</keyword>
<feature type="region of interest" description="Disordered" evidence="1">
    <location>
        <begin position="43"/>
        <end position="74"/>
    </location>
</feature>
<accession>A0AAV6R8J2</accession>
<feature type="compositionally biased region" description="Low complexity" evidence="1">
    <location>
        <begin position="245"/>
        <end position="255"/>
    </location>
</feature>
<name>A0AAV6R8J2_SOLSE</name>